<comment type="caution">
    <text evidence="8">The sequence shown here is derived from an EMBL/GenBank/DDBJ whole genome shotgun (WGS) entry which is preliminary data.</text>
</comment>
<proteinExistence type="inferred from homology"/>
<dbReference type="GO" id="GO:0051087">
    <property type="term" value="F:protein-folding chaperone binding"/>
    <property type="evidence" value="ECO:0007669"/>
    <property type="project" value="InterPro"/>
</dbReference>
<evidence type="ECO:0000256" key="3">
    <source>
        <dbReference type="ARBA" id="ARBA00010476"/>
    </source>
</evidence>
<evidence type="ECO:0000313" key="9">
    <source>
        <dbReference type="Proteomes" id="UP000828390"/>
    </source>
</evidence>
<dbReference type="Pfam" id="PF07743">
    <property type="entry name" value="HSCB_C"/>
    <property type="match status" value="1"/>
</dbReference>
<protein>
    <recommendedName>
        <fullName evidence="7">Co-chaperone HscB C-terminal oligomerisation domain-containing protein</fullName>
    </recommendedName>
</protein>
<evidence type="ECO:0000313" key="8">
    <source>
        <dbReference type="EMBL" id="KAH3840991.1"/>
    </source>
</evidence>
<evidence type="ECO:0000256" key="2">
    <source>
        <dbReference type="ARBA" id="ARBA00004496"/>
    </source>
</evidence>
<reference evidence="8" key="2">
    <citation type="submission" date="2020-11" db="EMBL/GenBank/DDBJ databases">
        <authorList>
            <person name="McCartney M.A."/>
            <person name="Auch B."/>
            <person name="Kono T."/>
            <person name="Mallez S."/>
            <person name="Becker A."/>
            <person name="Gohl D.M."/>
            <person name="Silverstein K.A.T."/>
            <person name="Koren S."/>
            <person name="Bechman K.B."/>
            <person name="Herman A."/>
            <person name="Abrahante J.E."/>
            <person name="Garbe J."/>
        </authorList>
    </citation>
    <scope>NUCLEOTIDE SEQUENCE</scope>
    <source>
        <strain evidence="8">Duluth1</strain>
        <tissue evidence="8">Whole animal</tissue>
    </source>
</reference>
<dbReference type="Gene3D" id="1.20.1280.20">
    <property type="entry name" value="HscB, C-terminal domain"/>
    <property type="match status" value="1"/>
</dbReference>
<dbReference type="InterPro" id="IPR004640">
    <property type="entry name" value="HscB"/>
</dbReference>
<dbReference type="SUPFAM" id="SSF46565">
    <property type="entry name" value="Chaperone J-domain"/>
    <property type="match status" value="1"/>
</dbReference>
<keyword evidence="4" id="KW-0963">Cytoplasm</keyword>
<dbReference type="PANTHER" id="PTHR14021">
    <property type="entry name" value="IRON-SULFUR CLUSTER CO-CHAPERONE PROTEIN HSCB"/>
    <property type="match status" value="1"/>
</dbReference>
<keyword evidence="9" id="KW-1185">Reference proteome</keyword>
<keyword evidence="6" id="KW-0143">Chaperone</keyword>
<name>A0A9D4QRK3_DREPO</name>
<dbReference type="GO" id="GO:0001671">
    <property type="term" value="F:ATPase activator activity"/>
    <property type="evidence" value="ECO:0007669"/>
    <property type="project" value="InterPro"/>
</dbReference>
<keyword evidence="5" id="KW-0496">Mitochondrion</keyword>
<dbReference type="InterPro" id="IPR009073">
    <property type="entry name" value="HscB_oligo_C"/>
</dbReference>
<dbReference type="AlphaFoldDB" id="A0A9D4QRK3"/>
<dbReference type="CDD" id="cd06257">
    <property type="entry name" value="DnaJ"/>
    <property type="match status" value="1"/>
</dbReference>
<dbReference type="PANTHER" id="PTHR14021:SF15">
    <property type="entry name" value="IRON-SULFUR CLUSTER CO-CHAPERONE PROTEIN HSCB"/>
    <property type="match status" value="1"/>
</dbReference>
<accession>A0A9D4QRK3</accession>
<evidence type="ECO:0000256" key="6">
    <source>
        <dbReference type="ARBA" id="ARBA00023186"/>
    </source>
</evidence>
<reference evidence="8" key="1">
    <citation type="journal article" date="2019" name="bioRxiv">
        <title>The Genome of the Zebra Mussel, Dreissena polymorpha: A Resource for Invasive Species Research.</title>
        <authorList>
            <person name="McCartney M.A."/>
            <person name="Auch B."/>
            <person name="Kono T."/>
            <person name="Mallez S."/>
            <person name="Zhang Y."/>
            <person name="Obille A."/>
            <person name="Becker A."/>
            <person name="Abrahante J.E."/>
            <person name="Garbe J."/>
            <person name="Badalamenti J.P."/>
            <person name="Herman A."/>
            <person name="Mangelson H."/>
            <person name="Liachko I."/>
            <person name="Sullivan S."/>
            <person name="Sone E.D."/>
            <person name="Koren S."/>
            <person name="Silverstein K.A.T."/>
            <person name="Beckman K.B."/>
            <person name="Gohl D.M."/>
        </authorList>
    </citation>
    <scope>NUCLEOTIDE SEQUENCE</scope>
    <source>
        <strain evidence="8">Duluth1</strain>
        <tissue evidence="8">Whole animal</tissue>
    </source>
</reference>
<dbReference type="GO" id="GO:0051259">
    <property type="term" value="P:protein complex oligomerization"/>
    <property type="evidence" value="ECO:0007669"/>
    <property type="project" value="InterPro"/>
</dbReference>
<comment type="subcellular location">
    <subcellularLocation>
        <location evidence="2">Cytoplasm</location>
    </subcellularLocation>
    <subcellularLocation>
        <location evidence="1">Mitochondrion</location>
    </subcellularLocation>
</comment>
<dbReference type="GO" id="GO:0005739">
    <property type="term" value="C:mitochondrion"/>
    <property type="evidence" value="ECO:0007669"/>
    <property type="project" value="UniProtKB-SubCell"/>
</dbReference>
<evidence type="ECO:0000256" key="1">
    <source>
        <dbReference type="ARBA" id="ARBA00004173"/>
    </source>
</evidence>
<evidence type="ECO:0000259" key="7">
    <source>
        <dbReference type="Pfam" id="PF07743"/>
    </source>
</evidence>
<dbReference type="EMBL" id="JAIWYP010000004">
    <property type="protein sequence ID" value="KAH3840991.1"/>
    <property type="molecule type" value="Genomic_DNA"/>
</dbReference>
<dbReference type="SUPFAM" id="SSF47144">
    <property type="entry name" value="HSC20 (HSCB), C-terminal oligomerisation domain"/>
    <property type="match status" value="1"/>
</dbReference>
<organism evidence="8 9">
    <name type="scientific">Dreissena polymorpha</name>
    <name type="common">Zebra mussel</name>
    <name type="synonym">Mytilus polymorpha</name>
    <dbReference type="NCBI Taxonomy" id="45954"/>
    <lineage>
        <taxon>Eukaryota</taxon>
        <taxon>Metazoa</taxon>
        <taxon>Spiralia</taxon>
        <taxon>Lophotrochozoa</taxon>
        <taxon>Mollusca</taxon>
        <taxon>Bivalvia</taxon>
        <taxon>Autobranchia</taxon>
        <taxon>Heteroconchia</taxon>
        <taxon>Euheterodonta</taxon>
        <taxon>Imparidentia</taxon>
        <taxon>Neoheterodontei</taxon>
        <taxon>Myida</taxon>
        <taxon>Dreissenoidea</taxon>
        <taxon>Dreissenidae</taxon>
        <taxon>Dreissena</taxon>
    </lineage>
</organism>
<dbReference type="Gene3D" id="1.10.287.110">
    <property type="entry name" value="DnaJ domain"/>
    <property type="match status" value="1"/>
</dbReference>
<feature type="domain" description="Co-chaperone HscB C-terminal oligomerisation" evidence="7">
    <location>
        <begin position="81"/>
        <end position="153"/>
    </location>
</feature>
<dbReference type="GO" id="GO:0044571">
    <property type="term" value="P:[2Fe-2S] cluster assembly"/>
    <property type="evidence" value="ECO:0007669"/>
    <property type="project" value="InterPro"/>
</dbReference>
<sequence length="161" mass="18548">MALPHSFDIDINNLTKLYKDLQWKLHPDKFSQKSKEEQTHAAIQSSFINKAYFTLLKPLSRGLYLLELQGNPVDEKNTSVDPEFLMEIMEINEDVIEVASKSVVLTEIENVNRSKMDACIKLISKAFKEDDILVAKEQLVKLKYYSKVDDTIKDVHRSKMG</sequence>
<evidence type="ECO:0000256" key="5">
    <source>
        <dbReference type="ARBA" id="ARBA00023128"/>
    </source>
</evidence>
<dbReference type="InterPro" id="IPR036386">
    <property type="entry name" value="HscB_C_sf"/>
</dbReference>
<evidence type="ECO:0000256" key="4">
    <source>
        <dbReference type="ARBA" id="ARBA00022490"/>
    </source>
</evidence>
<dbReference type="InterPro" id="IPR001623">
    <property type="entry name" value="DnaJ_domain"/>
</dbReference>
<gene>
    <name evidence="8" type="ORF">DPMN_114449</name>
</gene>
<dbReference type="InterPro" id="IPR036869">
    <property type="entry name" value="J_dom_sf"/>
</dbReference>
<dbReference type="FunFam" id="1.20.1280.20:FF:000002">
    <property type="entry name" value="HscB mitochondrial iron-sulfur cluster co-chaperone"/>
    <property type="match status" value="1"/>
</dbReference>
<dbReference type="NCBIfam" id="TIGR00714">
    <property type="entry name" value="hscB"/>
    <property type="match status" value="1"/>
</dbReference>
<comment type="similarity">
    <text evidence="3">Belongs to the HscB family.</text>
</comment>
<dbReference type="Proteomes" id="UP000828390">
    <property type="component" value="Unassembled WGS sequence"/>
</dbReference>